<evidence type="ECO:0000313" key="4">
    <source>
        <dbReference type="EMBL" id="MBB2894693.1"/>
    </source>
</evidence>
<name>A0A839NEE5_9MICO</name>
<dbReference type="Pfam" id="PF00440">
    <property type="entry name" value="TetR_N"/>
    <property type="match status" value="1"/>
</dbReference>
<evidence type="ECO:0000256" key="1">
    <source>
        <dbReference type="ARBA" id="ARBA00023125"/>
    </source>
</evidence>
<sequence length="214" mass="22838">MAETVDAPPSDAQRRLLVAARDAFGAKGFHGTTTRDIAAAAGMSPAAVYVHHRTKESLLFAISLEGHRATLQGLQDAQRGVAGPSARLAALVRRLVLGHVTDHTMARVVNYELPSLLPEHRATIDALRRDIQQLIRAALVAGVESGDFDCADVGMTTNAIMGMSIDVARWYDERDAWSPERIADHNARMALRMAGAGLGSAAAEADRPPHSSDG</sequence>
<proteinExistence type="predicted"/>
<dbReference type="Proteomes" id="UP000559182">
    <property type="component" value="Unassembled WGS sequence"/>
</dbReference>
<protein>
    <submittedName>
        <fullName evidence="4">AcrR family transcriptional regulator</fullName>
    </submittedName>
</protein>
<dbReference type="InterPro" id="IPR009057">
    <property type="entry name" value="Homeodomain-like_sf"/>
</dbReference>
<dbReference type="PRINTS" id="PR00455">
    <property type="entry name" value="HTHTETR"/>
</dbReference>
<dbReference type="InterPro" id="IPR001647">
    <property type="entry name" value="HTH_TetR"/>
</dbReference>
<evidence type="ECO:0000259" key="3">
    <source>
        <dbReference type="PROSITE" id="PS50977"/>
    </source>
</evidence>
<dbReference type="PROSITE" id="PS50977">
    <property type="entry name" value="HTH_TETR_2"/>
    <property type="match status" value="1"/>
</dbReference>
<dbReference type="Gene3D" id="1.10.357.10">
    <property type="entry name" value="Tetracycline Repressor, domain 2"/>
    <property type="match status" value="1"/>
</dbReference>
<dbReference type="AlphaFoldDB" id="A0A839NEE5"/>
<feature type="domain" description="HTH tetR-type" evidence="3">
    <location>
        <begin position="10"/>
        <end position="70"/>
    </location>
</feature>
<organism evidence="4 5">
    <name type="scientific">Flexivirga oryzae</name>
    <dbReference type="NCBI Taxonomy" id="1794944"/>
    <lineage>
        <taxon>Bacteria</taxon>
        <taxon>Bacillati</taxon>
        <taxon>Actinomycetota</taxon>
        <taxon>Actinomycetes</taxon>
        <taxon>Micrococcales</taxon>
        <taxon>Dermacoccaceae</taxon>
        <taxon>Flexivirga</taxon>
    </lineage>
</organism>
<dbReference type="PANTHER" id="PTHR30055:SF200">
    <property type="entry name" value="HTH-TYPE TRANSCRIPTIONAL REPRESSOR BDCR"/>
    <property type="match status" value="1"/>
</dbReference>
<reference evidence="4 5" key="1">
    <citation type="submission" date="2020-08" db="EMBL/GenBank/DDBJ databases">
        <title>Sequencing the genomes of 1000 actinobacteria strains.</title>
        <authorList>
            <person name="Klenk H.-P."/>
        </authorList>
    </citation>
    <scope>NUCLEOTIDE SEQUENCE [LARGE SCALE GENOMIC DNA]</scope>
    <source>
        <strain evidence="4 5">DSM 105369</strain>
    </source>
</reference>
<dbReference type="RefSeq" id="WP_183323126.1">
    <property type="nucleotide sequence ID" value="NZ_JACHVQ010000007.1"/>
</dbReference>
<gene>
    <name evidence="4" type="ORF">FHU39_004744</name>
</gene>
<comment type="caution">
    <text evidence="4">The sequence shown here is derived from an EMBL/GenBank/DDBJ whole genome shotgun (WGS) entry which is preliminary data.</text>
</comment>
<dbReference type="SUPFAM" id="SSF48498">
    <property type="entry name" value="Tetracyclin repressor-like, C-terminal domain"/>
    <property type="match status" value="1"/>
</dbReference>
<dbReference type="InterPro" id="IPR041490">
    <property type="entry name" value="KstR2_TetR_C"/>
</dbReference>
<dbReference type="PANTHER" id="PTHR30055">
    <property type="entry name" value="HTH-TYPE TRANSCRIPTIONAL REGULATOR RUTR"/>
    <property type="match status" value="1"/>
</dbReference>
<dbReference type="EMBL" id="JACHVQ010000007">
    <property type="protein sequence ID" value="MBB2894693.1"/>
    <property type="molecule type" value="Genomic_DNA"/>
</dbReference>
<dbReference type="SUPFAM" id="SSF46689">
    <property type="entry name" value="Homeodomain-like"/>
    <property type="match status" value="1"/>
</dbReference>
<feature type="DNA-binding region" description="H-T-H motif" evidence="2">
    <location>
        <begin position="33"/>
        <end position="52"/>
    </location>
</feature>
<dbReference type="GO" id="GO:0003700">
    <property type="term" value="F:DNA-binding transcription factor activity"/>
    <property type="evidence" value="ECO:0007669"/>
    <property type="project" value="TreeGrafter"/>
</dbReference>
<dbReference type="InterPro" id="IPR036271">
    <property type="entry name" value="Tet_transcr_reg_TetR-rel_C_sf"/>
</dbReference>
<keyword evidence="1 2" id="KW-0238">DNA-binding</keyword>
<dbReference type="InterPro" id="IPR050109">
    <property type="entry name" value="HTH-type_TetR-like_transc_reg"/>
</dbReference>
<dbReference type="Pfam" id="PF17932">
    <property type="entry name" value="TetR_C_24"/>
    <property type="match status" value="1"/>
</dbReference>
<evidence type="ECO:0000313" key="5">
    <source>
        <dbReference type="Proteomes" id="UP000559182"/>
    </source>
</evidence>
<evidence type="ECO:0000256" key="2">
    <source>
        <dbReference type="PROSITE-ProRule" id="PRU00335"/>
    </source>
</evidence>
<keyword evidence="5" id="KW-1185">Reference proteome</keyword>
<accession>A0A839NEE5</accession>
<dbReference type="GO" id="GO:0000976">
    <property type="term" value="F:transcription cis-regulatory region binding"/>
    <property type="evidence" value="ECO:0007669"/>
    <property type="project" value="TreeGrafter"/>
</dbReference>